<dbReference type="GO" id="GO:1902600">
    <property type="term" value="P:proton transmembrane transport"/>
    <property type="evidence" value="ECO:0007669"/>
    <property type="project" value="UniProtKB-KW"/>
</dbReference>
<sequence length="282" mass="30818">MQVILGFVVVFATVMGGYVMATGKIAALWQPPEFVIILGAALGAMVIANPPYVLKNILTRLKMLMGKPYGDDFYKSVLQLMYELLEVVRKDGMKKLDDHIENPESSDIFSRYPNVVKSPILLPFITDNLRTLAMGKMTHHDLEAALELEMEALEADLMRPSKALTKTGEAMPGFGIVAAVLGIVVTMQNIGGPLTLIGVKVAAALVGTFFGVLMAYGVFDPLSSSITGLVKKEMLALRMVATILVAQAQGKPTILALDSGRRLLYSEYKPSFSEMEQWMVRD</sequence>
<keyword evidence="10 13" id="KW-1133">Transmembrane helix</keyword>
<evidence type="ECO:0000256" key="2">
    <source>
        <dbReference type="ARBA" id="ARBA00008038"/>
    </source>
</evidence>
<dbReference type="STRING" id="673.AL542_08815"/>
<dbReference type="GO" id="GO:0005886">
    <property type="term" value="C:plasma membrane"/>
    <property type="evidence" value="ECO:0007669"/>
    <property type="project" value="UniProtKB-SubCell"/>
</dbReference>
<protein>
    <submittedName>
        <fullName evidence="16">Chemotaxis protein MotA</fullName>
    </submittedName>
</protein>
<dbReference type="PANTHER" id="PTHR30433:SF4">
    <property type="entry name" value="MOTILITY PROTEIN A"/>
    <property type="match status" value="1"/>
</dbReference>
<evidence type="ECO:0000259" key="15">
    <source>
        <dbReference type="Pfam" id="PF20560"/>
    </source>
</evidence>
<dbReference type="Proteomes" id="UP000254512">
    <property type="component" value="Unassembled WGS sequence"/>
</dbReference>
<evidence type="ECO:0000256" key="9">
    <source>
        <dbReference type="ARBA" id="ARBA00022781"/>
    </source>
</evidence>
<name>A0A377HI88_GRIHO</name>
<keyword evidence="8" id="KW-0283">Flagellar rotation</keyword>
<dbReference type="PROSITE" id="PS01307">
    <property type="entry name" value="MOTA"/>
    <property type="match status" value="1"/>
</dbReference>
<organism evidence="16 17">
    <name type="scientific">Grimontia hollisae</name>
    <name type="common">Vibrio hollisae</name>
    <dbReference type="NCBI Taxonomy" id="673"/>
    <lineage>
        <taxon>Bacteria</taxon>
        <taxon>Pseudomonadati</taxon>
        <taxon>Pseudomonadota</taxon>
        <taxon>Gammaproteobacteria</taxon>
        <taxon>Vibrionales</taxon>
        <taxon>Vibrionaceae</taxon>
        <taxon>Grimontia</taxon>
    </lineage>
</organism>
<proteinExistence type="inferred from homology"/>
<evidence type="ECO:0000256" key="3">
    <source>
        <dbReference type="ARBA" id="ARBA00022448"/>
    </source>
</evidence>
<gene>
    <name evidence="16" type="primary">motA_1</name>
    <name evidence="16" type="ORF">NCTC11645_00159</name>
</gene>
<reference evidence="16 17" key="1">
    <citation type="submission" date="2018-06" db="EMBL/GenBank/DDBJ databases">
        <authorList>
            <consortium name="Pathogen Informatics"/>
            <person name="Doyle S."/>
        </authorList>
    </citation>
    <scope>NUCLEOTIDE SEQUENCE [LARGE SCALE GENOMIC DNA]</scope>
    <source>
        <strain evidence="16 17">NCTC11645</strain>
    </source>
</reference>
<dbReference type="PANTHER" id="PTHR30433">
    <property type="entry name" value="CHEMOTAXIS PROTEIN MOTA"/>
    <property type="match status" value="1"/>
</dbReference>
<dbReference type="KEGG" id="gho:AL542_08815"/>
<keyword evidence="5" id="KW-0145">Chemotaxis</keyword>
<evidence type="ECO:0000259" key="14">
    <source>
        <dbReference type="Pfam" id="PF01618"/>
    </source>
</evidence>
<dbReference type="InterPro" id="IPR046786">
    <property type="entry name" value="MotA_N"/>
</dbReference>
<dbReference type="EMBL" id="UGHD01000002">
    <property type="protein sequence ID" value="STO55857.1"/>
    <property type="molecule type" value="Genomic_DNA"/>
</dbReference>
<keyword evidence="4" id="KW-1003">Cell membrane</keyword>
<feature type="domain" description="Motility protein A N-terminal" evidence="15">
    <location>
        <begin position="4"/>
        <end position="92"/>
    </location>
</feature>
<dbReference type="AlphaFoldDB" id="A0A377HI88"/>
<keyword evidence="3" id="KW-0813">Transport</keyword>
<evidence type="ECO:0000256" key="13">
    <source>
        <dbReference type="SAM" id="Phobius"/>
    </source>
</evidence>
<evidence type="ECO:0000256" key="1">
    <source>
        <dbReference type="ARBA" id="ARBA00004429"/>
    </source>
</evidence>
<feature type="domain" description="MotA/TolQ/ExbB proton channel" evidence="14">
    <location>
        <begin position="124"/>
        <end position="238"/>
    </location>
</feature>
<feature type="transmembrane region" description="Helical" evidence="13">
    <location>
        <begin position="31"/>
        <end position="54"/>
    </location>
</feature>
<evidence type="ECO:0000256" key="7">
    <source>
        <dbReference type="ARBA" id="ARBA00022692"/>
    </source>
</evidence>
<evidence type="ECO:0000256" key="11">
    <source>
        <dbReference type="ARBA" id="ARBA00023065"/>
    </source>
</evidence>
<dbReference type="GO" id="GO:0071978">
    <property type="term" value="P:bacterial-type flagellum-dependent swarming motility"/>
    <property type="evidence" value="ECO:0007669"/>
    <property type="project" value="InterPro"/>
</dbReference>
<comment type="subcellular location">
    <subcellularLocation>
        <location evidence="1">Cell inner membrane</location>
        <topology evidence="1">Multi-pass membrane protein</topology>
    </subcellularLocation>
</comment>
<evidence type="ECO:0000256" key="6">
    <source>
        <dbReference type="ARBA" id="ARBA00022519"/>
    </source>
</evidence>
<dbReference type="InterPro" id="IPR022522">
    <property type="entry name" value="Flagellar_motor_stator_MotA"/>
</dbReference>
<feature type="transmembrane region" description="Helical" evidence="13">
    <location>
        <begin position="170"/>
        <end position="191"/>
    </location>
</feature>
<keyword evidence="6" id="KW-0997">Cell inner membrane</keyword>
<evidence type="ECO:0000256" key="12">
    <source>
        <dbReference type="ARBA" id="ARBA00023136"/>
    </source>
</evidence>
<evidence type="ECO:0000256" key="8">
    <source>
        <dbReference type="ARBA" id="ARBA00022779"/>
    </source>
</evidence>
<dbReference type="Pfam" id="PF01618">
    <property type="entry name" value="MotA_ExbB"/>
    <property type="match status" value="1"/>
</dbReference>
<keyword evidence="12 13" id="KW-0472">Membrane</keyword>
<accession>A0A377HI88</accession>
<dbReference type="GeneID" id="58896019"/>
<feature type="transmembrane region" description="Helical" evidence="13">
    <location>
        <begin position="197"/>
        <end position="219"/>
    </location>
</feature>
<dbReference type="InterPro" id="IPR002898">
    <property type="entry name" value="MotA_ExbB_proton_chnl"/>
</dbReference>
<evidence type="ECO:0000256" key="4">
    <source>
        <dbReference type="ARBA" id="ARBA00022475"/>
    </source>
</evidence>
<dbReference type="InterPro" id="IPR000540">
    <property type="entry name" value="Flag_MotA_CS"/>
</dbReference>
<comment type="similarity">
    <text evidence="2">Belongs to the MotA family.</text>
</comment>
<evidence type="ECO:0000313" key="16">
    <source>
        <dbReference type="EMBL" id="STO55857.1"/>
    </source>
</evidence>
<keyword evidence="11" id="KW-0406">Ion transport</keyword>
<keyword evidence="7 13" id="KW-0812">Transmembrane</keyword>
<evidence type="ECO:0000313" key="17">
    <source>
        <dbReference type="Proteomes" id="UP000254512"/>
    </source>
</evidence>
<dbReference type="NCBIfam" id="TIGR03818">
    <property type="entry name" value="MotA1"/>
    <property type="match status" value="1"/>
</dbReference>
<evidence type="ECO:0000256" key="5">
    <source>
        <dbReference type="ARBA" id="ARBA00022500"/>
    </source>
</evidence>
<dbReference type="InterPro" id="IPR047055">
    <property type="entry name" value="MotA-like"/>
</dbReference>
<keyword evidence="9" id="KW-0375">Hydrogen ion transport</keyword>
<dbReference type="RefSeq" id="WP_005501536.1">
    <property type="nucleotide sequence ID" value="NZ_CP014056.2"/>
</dbReference>
<dbReference type="GO" id="GO:0006935">
    <property type="term" value="P:chemotaxis"/>
    <property type="evidence" value="ECO:0007669"/>
    <property type="project" value="UniProtKB-KW"/>
</dbReference>
<evidence type="ECO:0000256" key="10">
    <source>
        <dbReference type="ARBA" id="ARBA00022989"/>
    </source>
</evidence>
<dbReference type="Pfam" id="PF20560">
    <property type="entry name" value="MotA_N"/>
    <property type="match status" value="1"/>
</dbReference>